<dbReference type="EMBL" id="ANJA01000114">
    <property type="protein sequence ID" value="ETO85921.1"/>
    <property type="molecule type" value="Genomic_DNA"/>
</dbReference>
<protein>
    <submittedName>
        <fullName evidence="1">Uncharacterized protein</fullName>
    </submittedName>
</protein>
<accession>A0A081B460</accession>
<dbReference type="AlphaFoldDB" id="A0A081B460"/>
<gene>
    <name evidence="1" type="ORF">F444_00502</name>
</gene>
<comment type="caution">
    <text evidence="1">The sequence shown here is derived from an EMBL/GenBank/DDBJ whole genome shotgun (WGS) entry which is preliminary data.</text>
</comment>
<sequence length="50" mass="5260">MCECRQVTGRDQARALLKSSVTIPSSEDTNGGVEGLPLRLSAEGSCLHAD</sequence>
<proteinExistence type="predicted"/>
<name>A0A081B460_PHYNI</name>
<organism evidence="1 2">
    <name type="scientific">Phytophthora nicotianae P1976</name>
    <dbReference type="NCBI Taxonomy" id="1317066"/>
    <lineage>
        <taxon>Eukaryota</taxon>
        <taxon>Sar</taxon>
        <taxon>Stramenopiles</taxon>
        <taxon>Oomycota</taxon>
        <taxon>Peronosporomycetes</taxon>
        <taxon>Peronosporales</taxon>
        <taxon>Peronosporaceae</taxon>
        <taxon>Phytophthora</taxon>
    </lineage>
</organism>
<evidence type="ECO:0000313" key="1">
    <source>
        <dbReference type="EMBL" id="ETO85921.1"/>
    </source>
</evidence>
<reference evidence="1 2" key="1">
    <citation type="submission" date="2013-11" db="EMBL/GenBank/DDBJ databases">
        <title>The Genome Sequence of Phytophthora parasitica P1976.</title>
        <authorList>
            <consortium name="The Broad Institute Genomics Platform"/>
            <person name="Russ C."/>
            <person name="Tyler B."/>
            <person name="Panabieres F."/>
            <person name="Shan W."/>
            <person name="Tripathy S."/>
            <person name="Grunwald N."/>
            <person name="Machado M."/>
            <person name="Johnson C.S."/>
            <person name="Walker B."/>
            <person name="Young S."/>
            <person name="Zeng Q."/>
            <person name="Gargeya S."/>
            <person name="Fitzgerald M."/>
            <person name="Haas B."/>
            <person name="Abouelleil A."/>
            <person name="Allen A.W."/>
            <person name="Alvarado L."/>
            <person name="Arachchi H.M."/>
            <person name="Berlin A.M."/>
            <person name="Chapman S.B."/>
            <person name="Gainer-Dewar J."/>
            <person name="Goldberg J."/>
            <person name="Griggs A."/>
            <person name="Gujja S."/>
            <person name="Hansen M."/>
            <person name="Howarth C."/>
            <person name="Imamovic A."/>
            <person name="Ireland A."/>
            <person name="Larimer J."/>
            <person name="McCowan C."/>
            <person name="Murphy C."/>
            <person name="Pearson M."/>
            <person name="Poon T.W."/>
            <person name="Priest M."/>
            <person name="Roberts A."/>
            <person name="Saif S."/>
            <person name="Shea T."/>
            <person name="Sisk P."/>
            <person name="Sykes S."/>
            <person name="Wortman J."/>
            <person name="Nusbaum C."/>
            <person name="Birren B."/>
        </authorList>
    </citation>
    <scope>NUCLEOTIDE SEQUENCE [LARGE SCALE GENOMIC DNA]</scope>
    <source>
        <strain evidence="1 2">P1976</strain>
    </source>
</reference>
<dbReference type="Proteomes" id="UP000028582">
    <property type="component" value="Unassembled WGS sequence"/>
</dbReference>
<evidence type="ECO:0000313" key="2">
    <source>
        <dbReference type="Proteomes" id="UP000028582"/>
    </source>
</evidence>